<dbReference type="GO" id="GO:0051287">
    <property type="term" value="F:NAD binding"/>
    <property type="evidence" value="ECO:0007669"/>
    <property type="project" value="InterPro"/>
</dbReference>
<feature type="domain" description="D-isomer specific 2-hydroxyacid dehydrogenase catalytic" evidence="5">
    <location>
        <begin position="17"/>
        <end position="351"/>
    </location>
</feature>
<comment type="similarity">
    <text evidence="1 4">Belongs to the D-isomer specific 2-hydroxyacid dehydrogenase family.</text>
</comment>
<accession>A0A841U4W6</accession>
<dbReference type="EMBL" id="JACJVR010000097">
    <property type="protein sequence ID" value="MBB6694612.1"/>
    <property type="molecule type" value="Genomic_DNA"/>
</dbReference>
<reference evidence="7 8" key="1">
    <citation type="submission" date="2020-08" db="EMBL/GenBank/DDBJ databases">
        <title>Cohnella phylogeny.</title>
        <authorList>
            <person name="Dunlap C."/>
        </authorList>
    </citation>
    <scope>NUCLEOTIDE SEQUENCE [LARGE SCALE GENOMIC DNA]</scope>
    <source>
        <strain evidence="7 8">DSM 25239</strain>
    </source>
</reference>
<dbReference type="InterPro" id="IPR006139">
    <property type="entry name" value="D-isomer_2_OHA_DH_cat_dom"/>
</dbReference>
<evidence type="ECO:0000256" key="4">
    <source>
        <dbReference type="RuleBase" id="RU003719"/>
    </source>
</evidence>
<dbReference type="AlphaFoldDB" id="A0A841U4W6"/>
<dbReference type="InterPro" id="IPR050418">
    <property type="entry name" value="D-iso_2-hydroxyacid_DH_PdxB"/>
</dbReference>
<evidence type="ECO:0000256" key="2">
    <source>
        <dbReference type="ARBA" id="ARBA00023002"/>
    </source>
</evidence>
<proteinExistence type="inferred from homology"/>
<evidence type="ECO:0000256" key="1">
    <source>
        <dbReference type="ARBA" id="ARBA00005854"/>
    </source>
</evidence>
<keyword evidence="3" id="KW-0520">NAD</keyword>
<dbReference type="RefSeq" id="WP_185138571.1">
    <property type="nucleotide sequence ID" value="NZ_BORM01000004.1"/>
</dbReference>
<organism evidence="7 8">
    <name type="scientific">Cohnella xylanilytica</name>
    <dbReference type="NCBI Taxonomy" id="557555"/>
    <lineage>
        <taxon>Bacteria</taxon>
        <taxon>Bacillati</taxon>
        <taxon>Bacillota</taxon>
        <taxon>Bacilli</taxon>
        <taxon>Bacillales</taxon>
        <taxon>Paenibacillaceae</taxon>
        <taxon>Cohnella</taxon>
    </lineage>
</organism>
<sequence>MRIVVLDGHTLNPGDLSWEALEKLGDVVVYDRTPRERVVERSLGAELLLTNKTPIREADLDRLPGLKYIGVLATGYDVVDADAAAKRGIAVTNVPSYGTDSVAQFVFALLLELCNRVGLHGESVRGGEWCRSPDFSYWRAPQTELAGKTLGIVGLGRIGERVARLAGAFGMNVLAAGRPGGARKGSAREAGDGAVATGGADATGVAGGAASGQRGGAAEAGGLAPIVRRTSLEELLRESDVVSLHCPLTPETESLINRDTLALMKPTAFLVNTARGRLIAEADLAGALNEGRIAGAALDVLSTEPPGVSNPLLSARNCIVTPHIAWASLEARRRLLDIAADNVARFLAGAPVHIVGRS</sequence>
<protein>
    <submittedName>
        <fullName evidence="7">D-2-hydroxyacid dehydrogenase</fullName>
    </submittedName>
</protein>
<dbReference type="InterPro" id="IPR036291">
    <property type="entry name" value="NAD(P)-bd_dom_sf"/>
</dbReference>
<feature type="domain" description="D-isomer specific 2-hydroxyacid dehydrogenase NAD-binding" evidence="6">
    <location>
        <begin position="107"/>
        <end position="180"/>
    </location>
</feature>
<keyword evidence="2 4" id="KW-0560">Oxidoreductase</keyword>
<dbReference type="Pfam" id="PF00389">
    <property type="entry name" value="2-Hacid_dh"/>
    <property type="match status" value="1"/>
</dbReference>
<dbReference type="InterPro" id="IPR029753">
    <property type="entry name" value="D-isomer_DH_CS"/>
</dbReference>
<dbReference type="Gene3D" id="3.40.50.720">
    <property type="entry name" value="NAD(P)-binding Rossmann-like Domain"/>
    <property type="match status" value="2"/>
</dbReference>
<gene>
    <name evidence="7" type="ORF">H7B90_24755</name>
</gene>
<dbReference type="PROSITE" id="PS00670">
    <property type="entry name" value="D_2_HYDROXYACID_DH_2"/>
    <property type="match status" value="1"/>
</dbReference>
<dbReference type="PANTHER" id="PTHR43761">
    <property type="entry name" value="D-ISOMER SPECIFIC 2-HYDROXYACID DEHYDROGENASE FAMILY PROTEIN (AFU_ORTHOLOGUE AFUA_1G13630)"/>
    <property type="match status" value="1"/>
</dbReference>
<name>A0A841U4W6_9BACL</name>
<dbReference type="GO" id="GO:0016616">
    <property type="term" value="F:oxidoreductase activity, acting on the CH-OH group of donors, NAD or NADP as acceptor"/>
    <property type="evidence" value="ECO:0007669"/>
    <property type="project" value="InterPro"/>
</dbReference>
<dbReference type="Proteomes" id="UP000553776">
    <property type="component" value="Unassembled WGS sequence"/>
</dbReference>
<evidence type="ECO:0000313" key="8">
    <source>
        <dbReference type="Proteomes" id="UP000553776"/>
    </source>
</evidence>
<dbReference type="CDD" id="cd12162">
    <property type="entry name" value="2-Hacid_dh_4"/>
    <property type="match status" value="1"/>
</dbReference>
<dbReference type="InterPro" id="IPR006140">
    <property type="entry name" value="D-isomer_DH_NAD-bd"/>
</dbReference>
<evidence type="ECO:0000313" key="7">
    <source>
        <dbReference type="EMBL" id="MBB6694612.1"/>
    </source>
</evidence>
<evidence type="ECO:0000259" key="6">
    <source>
        <dbReference type="Pfam" id="PF02826"/>
    </source>
</evidence>
<dbReference type="Pfam" id="PF02826">
    <property type="entry name" value="2-Hacid_dh_C"/>
    <property type="match status" value="2"/>
</dbReference>
<dbReference type="SUPFAM" id="SSF52283">
    <property type="entry name" value="Formate/glycerate dehydrogenase catalytic domain-like"/>
    <property type="match status" value="1"/>
</dbReference>
<feature type="domain" description="D-isomer specific 2-hydroxyacid dehydrogenase NAD-binding" evidence="6">
    <location>
        <begin position="227"/>
        <end position="325"/>
    </location>
</feature>
<dbReference type="SUPFAM" id="SSF51735">
    <property type="entry name" value="NAD(P)-binding Rossmann-fold domains"/>
    <property type="match status" value="1"/>
</dbReference>
<comment type="caution">
    <text evidence="7">The sequence shown here is derived from an EMBL/GenBank/DDBJ whole genome shotgun (WGS) entry which is preliminary data.</text>
</comment>
<keyword evidence="8" id="KW-1185">Reference proteome</keyword>
<evidence type="ECO:0000256" key="3">
    <source>
        <dbReference type="ARBA" id="ARBA00023027"/>
    </source>
</evidence>
<dbReference type="PANTHER" id="PTHR43761:SF1">
    <property type="entry name" value="D-ISOMER SPECIFIC 2-HYDROXYACID DEHYDROGENASE CATALYTIC DOMAIN-CONTAINING PROTEIN-RELATED"/>
    <property type="match status" value="1"/>
</dbReference>
<evidence type="ECO:0000259" key="5">
    <source>
        <dbReference type="Pfam" id="PF00389"/>
    </source>
</evidence>